<evidence type="ECO:0000313" key="3">
    <source>
        <dbReference type="Proteomes" id="UP000215335"/>
    </source>
</evidence>
<accession>A0A232ESG2</accession>
<proteinExistence type="predicted"/>
<keyword evidence="3" id="KW-1185">Reference proteome</keyword>
<dbReference type="AlphaFoldDB" id="A0A232ESG2"/>
<sequence length="75" mass="8336">NTDNDSETVNINSENHILLQDNQVNQDNINQTVHNENRQENENMSIQGEAAGGAALRPPNKLSVKDVASYVPEYD</sequence>
<protein>
    <submittedName>
        <fullName evidence="2">Uncharacterized protein</fullName>
    </submittedName>
</protein>
<dbReference type="Proteomes" id="UP000215335">
    <property type="component" value="Unassembled WGS sequence"/>
</dbReference>
<organism evidence="2 3">
    <name type="scientific">Trichomalopsis sarcophagae</name>
    <dbReference type="NCBI Taxonomy" id="543379"/>
    <lineage>
        <taxon>Eukaryota</taxon>
        <taxon>Metazoa</taxon>
        <taxon>Ecdysozoa</taxon>
        <taxon>Arthropoda</taxon>
        <taxon>Hexapoda</taxon>
        <taxon>Insecta</taxon>
        <taxon>Pterygota</taxon>
        <taxon>Neoptera</taxon>
        <taxon>Endopterygota</taxon>
        <taxon>Hymenoptera</taxon>
        <taxon>Apocrita</taxon>
        <taxon>Proctotrupomorpha</taxon>
        <taxon>Chalcidoidea</taxon>
        <taxon>Pteromalidae</taxon>
        <taxon>Pteromalinae</taxon>
        <taxon>Trichomalopsis</taxon>
    </lineage>
</organism>
<evidence type="ECO:0000256" key="1">
    <source>
        <dbReference type="SAM" id="MobiDB-lite"/>
    </source>
</evidence>
<gene>
    <name evidence="2" type="ORF">TSAR_011568</name>
</gene>
<name>A0A232ESG2_9HYME</name>
<dbReference type="EMBL" id="NNAY01002424">
    <property type="protein sequence ID" value="OXU21300.1"/>
    <property type="molecule type" value="Genomic_DNA"/>
</dbReference>
<comment type="caution">
    <text evidence="2">The sequence shown here is derived from an EMBL/GenBank/DDBJ whole genome shotgun (WGS) entry which is preliminary data.</text>
</comment>
<evidence type="ECO:0000313" key="2">
    <source>
        <dbReference type="EMBL" id="OXU21300.1"/>
    </source>
</evidence>
<reference evidence="2 3" key="1">
    <citation type="journal article" date="2017" name="Curr. Biol.">
        <title>The Evolution of Venom by Co-option of Single-Copy Genes.</title>
        <authorList>
            <person name="Martinson E.O."/>
            <person name="Mrinalini"/>
            <person name="Kelkar Y.D."/>
            <person name="Chang C.H."/>
            <person name="Werren J.H."/>
        </authorList>
    </citation>
    <scope>NUCLEOTIDE SEQUENCE [LARGE SCALE GENOMIC DNA]</scope>
    <source>
        <strain evidence="2 3">Alberta</strain>
        <tissue evidence="2">Whole body</tissue>
    </source>
</reference>
<feature type="region of interest" description="Disordered" evidence="1">
    <location>
        <begin position="36"/>
        <end position="59"/>
    </location>
</feature>
<feature type="non-terminal residue" evidence="2">
    <location>
        <position position="1"/>
    </location>
</feature>